<feature type="transmembrane region" description="Helical" evidence="1">
    <location>
        <begin position="90"/>
        <end position="112"/>
    </location>
</feature>
<proteinExistence type="predicted"/>
<protein>
    <submittedName>
        <fullName evidence="2">Uncharacterized protein</fullName>
    </submittedName>
</protein>
<organism evidence="2">
    <name type="scientific">Rhizophagus irregularis (strain DAOM 181602 / DAOM 197198 / MUCL 43194)</name>
    <name type="common">Arbuscular mycorrhizal fungus</name>
    <name type="synonym">Glomus intraradices</name>
    <dbReference type="NCBI Taxonomy" id="747089"/>
    <lineage>
        <taxon>Eukaryota</taxon>
        <taxon>Fungi</taxon>
        <taxon>Fungi incertae sedis</taxon>
        <taxon>Mucoromycota</taxon>
        <taxon>Glomeromycotina</taxon>
        <taxon>Glomeromycetes</taxon>
        <taxon>Glomerales</taxon>
        <taxon>Glomeraceae</taxon>
        <taxon>Rhizophagus</taxon>
    </lineage>
</organism>
<keyword evidence="1" id="KW-0472">Membrane</keyword>
<sequence>MRPFRRQSLRKSGPEPYASFEDRYATISKTKPEEERISSGFTSLGNARALLELVNGNCLTEGSLYNNYNCEIIAPMILIYVRKRISYNQIVHSHSATMILIYVIKLLLYILVKNTLNQTIQPPCKNASILRPISSKINNKAELRIR</sequence>
<dbReference type="EMBL" id="KI299250">
    <property type="protein sequence ID" value="ERZ97858.1"/>
    <property type="molecule type" value="Genomic_DNA"/>
</dbReference>
<reference evidence="2" key="1">
    <citation type="submission" date="2013-07" db="EMBL/GenBank/DDBJ databases">
        <title>The genome of an arbuscular mycorrhizal fungus provides insights into the evolution of the oldest plant symbiosis.</title>
        <authorList>
            <consortium name="DOE Joint Genome Institute"/>
            <person name="Tisserant E."/>
            <person name="Malbreil M."/>
            <person name="Kuo A."/>
            <person name="Kohler A."/>
            <person name="Symeonidi A."/>
            <person name="Balestrini R."/>
            <person name="Charron P."/>
            <person name="Duensing N."/>
            <person name="Frei-dit-Frey N."/>
            <person name="Gianinazzi-Pearson V."/>
            <person name="Gilbert B."/>
            <person name="Handa Y."/>
            <person name="Hijri M."/>
            <person name="Kaul R."/>
            <person name="Kawaguchi M."/>
            <person name="Krajinski F."/>
            <person name="Lammers P."/>
            <person name="Lapierre D."/>
            <person name="Masclaux F.G."/>
            <person name="Murat C."/>
            <person name="Morin E."/>
            <person name="Ndikumana S."/>
            <person name="Pagni M."/>
            <person name="Petitpierre D."/>
            <person name="Requena N."/>
            <person name="Rosikiewicz P."/>
            <person name="Riley R."/>
            <person name="Saito K."/>
            <person name="San Clemente H."/>
            <person name="Shapiro H."/>
            <person name="van Tuinen D."/>
            <person name="Becard G."/>
            <person name="Bonfante P."/>
            <person name="Paszkowski U."/>
            <person name="Shachar-Hill Y."/>
            <person name="Young J.P."/>
            <person name="Sanders I.R."/>
            <person name="Henrissat B."/>
            <person name="Rensing S.A."/>
            <person name="Grigoriev I.V."/>
            <person name="Corradi N."/>
            <person name="Roux C."/>
            <person name="Martin F."/>
        </authorList>
    </citation>
    <scope>NUCLEOTIDE SEQUENCE</scope>
    <source>
        <strain evidence="2">DAOM 197198</strain>
    </source>
</reference>
<dbReference type="HOGENOM" id="CLU_1778462_0_0_1"/>
<gene>
    <name evidence="2" type="ORF">GLOINDRAFT_88773</name>
</gene>
<dbReference type="AlphaFoldDB" id="U9SPF4"/>
<evidence type="ECO:0000313" key="2">
    <source>
        <dbReference type="EMBL" id="ERZ97858.1"/>
    </source>
</evidence>
<keyword evidence="1" id="KW-0812">Transmembrane</keyword>
<keyword evidence="1" id="KW-1133">Transmembrane helix</keyword>
<evidence type="ECO:0000256" key="1">
    <source>
        <dbReference type="SAM" id="Phobius"/>
    </source>
</evidence>
<name>U9SPF4_RHIID</name>
<accession>U9SPF4</accession>